<dbReference type="KEGG" id="nli:G3M70_00885"/>
<sequence>MKCSRPFAWKFRQTTFALLFILLFAGCSMLPKDHEKDFESLDRIMKLYNNEFESRSDRAGAMWVEHNMKAEYLTQVKEIFNRISFVDSQVLNVVFKKSGALVQNTGGNPAGDFDEAIVAIRYEYVMSPSVSVKTKVVKQRWVMKSDGVWNLIPNLSVFSE</sequence>
<accession>A0A7T0BT78</accession>
<evidence type="ECO:0000256" key="1">
    <source>
        <dbReference type="SAM" id="SignalP"/>
    </source>
</evidence>
<evidence type="ECO:0000313" key="3">
    <source>
        <dbReference type="Proteomes" id="UP000594688"/>
    </source>
</evidence>
<dbReference type="Proteomes" id="UP000594688">
    <property type="component" value="Chromosome"/>
</dbReference>
<feature type="chain" id="PRO_5032782933" description="Lipoprotein" evidence="1">
    <location>
        <begin position="26"/>
        <end position="160"/>
    </location>
</feature>
<evidence type="ECO:0000313" key="2">
    <source>
        <dbReference type="EMBL" id="QPJ60520.1"/>
    </source>
</evidence>
<dbReference type="AlphaFoldDB" id="A0A7T0BT78"/>
<organism evidence="2 3">
    <name type="scientific">Candidatus Nitronauta litoralis</name>
    <dbReference type="NCBI Taxonomy" id="2705533"/>
    <lineage>
        <taxon>Bacteria</taxon>
        <taxon>Pseudomonadati</taxon>
        <taxon>Nitrospinota/Tectimicrobiota group</taxon>
        <taxon>Nitrospinota</taxon>
        <taxon>Nitrospinia</taxon>
        <taxon>Nitrospinales</taxon>
        <taxon>Nitrospinaceae</taxon>
        <taxon>Candidatus Nitronauta</taxon>
    </lineage>
</organism>
<protein>
    <recommendedName>
        <fullName evidence="4">Lipoprotein</fullName>
    </recommendedName>
</protein>
<dbReference type="PROSITE" id="PS51257">
    <property type="entry name" value="PROKAR_LIPOPROTEIN"/>
    <property type="match status" value="1"/>
</dbReference>
<feature type="signal peptide" evidence="1">
    <location>
        <begin position="1"/>
        <end position="25"/>
    </location>
</feature>
<reference evidence="2 3" key="1">
    <citation type="submission" date="2020-02" db="EMBL/GenBank/DDBJ databases">
        <title>Genomic and physiological characterization of two novel Nitrospinaceae genera.</title>
        <authorList>
            <person name="Mueller A.J."/>
            <person name="Jung M.-Y."/>
            <person name="Strachan C.R."/>
            <person name="Herbold C.W."/>
            <person name="Kirkegaard R.H."/>
            <person name="Daims H."/>
        </authorList>
    </citation>
    <scope>NUCLEOTIDE SEQUENCE [LARGE SCALE GENOMIC DNA]</scope>
    <source>
        <strain evidence="2">EB</strain>
    </source>
</reference>
<name>A0A7T0BT78_9BACT</name>
<proteinExistence type="predicted"/>
<gene>
    <name evidence="2" type="ORF">G3M70_00885</name>
</gene>
<dbReference type="EMBL" id="CP048685">
    <property type="protein sequence ID" value="QPJ60520.1"/>
    <property type="molecule type" value="Genomic_DNA"/>
</dbReference>
<evidence type="ECO:0008006" key="4">
    <source>
        <dbReference type="Google" id="ProtNLM"/>
    </source>
</evidence>
<keyword evidence="1" id="KW-0732">Signal</keyword>